<dbReference type="Proteomes" id="UP000001812">
    <property type="component" value="Chromosome II"/>
</dbReference>
<proteinExistence type="predicted"/>
<evidence type="ECO:0000256" key="1">
    <source>
        <dbReference type="SAM" id="MobiDB-lite"/>
    </source>
</evidence>
<sequence>MSGSARVDRRAHSVASLRAAIADRAPRGAKPSRIEAAARVSFDASHHHRAAAARRAPPRYP</sequence>
<evidence type="ECO:0000313" key="2">
    <source>
        <dbReference type="EMBL" id="EET03301.1"/>
    </source>
</evidence>
<dbReference type="HOGENOM" id="CLU_2913615_0_0_4"/>
<gene>
    <name evidence="2" type="ORF">BURPS1710A_A0326</name>
</gene>
<organism evidence="2">
    <name type="scientific">Burkholderia pseudomallei 1710a</name>
    <dbReference type="NCBI Taxonomy" id="320371"/>
    <lineage>
        <taxon>Bacteria</taxon>
        <taxon>Pseudomonadati</taxon>
        <taxon>Pseudomonadota</taxon>
        <taxon>Betaproteobacteria</taxon>
        <taxon>Burkholderiales</taxon>
        <taxon>Burkholderiaceae</taxon>
        <taxon>Burkholderia</taxon>
        <taxon>pseudomallei group</taxon>
    </lineage>
</organism>
<dbReference type="EMBL" id="CM000833">
    <property type="protein sequence ID" value="EET03301.1"/>
    <property type="molecule type" value="Genomic_DNA"/>
</dbReference>
<accession>A0A0E1VTH7</accession>
<dbReference type="AlphaFoldDB" id="A0A0E1VTH7"/>
<protein>
    <submittedName>
        <fullName evidence="2">Uncharacterized protein</fullName>
    </submittedName>
</protein>
<name>A0A0E1VTH7_BURPE</name>
<feature type="region of interest" description="Disordered" evidence="1">
    <location>
        <begin position="39"/>
        <end position="61"/>
    </location>
</feature>
<reference evidence="2" key="1">
    <citation type="submission" date="2009-05" db="EMBL/GenBank/DDBJ databases">
        <authorList>
            <person name="Harkins D.M."/>
            <person name="DeShazer D."/>
            <person name="Woods D.E."/>
            <person name="Brinkac L.M."/>
            <person name="Brown K.A."/>
            <person name="Hung G.C."/>
            <person name="Tuanyok A."/>
            <person name="Zhang B."/>
            <person name="Nierman W.C."/>
        </authorList>
    </citation>
    <scope>NUCLEOTIDE SEQUENCE [LARGE SCALE GENOMIC DNA]</scope>
    <source>
        <strain evidence="2">1710a</strain>
    </source>
</reference>